<dbReference type="Proteomes" id="UP001174909">
    <property type="component" value="Unassembled WGS sequence"/>
</dbReference>
<dbReference type="SUPFAM" id="SSF50044">
    <property type="entry name" value="SH3-domain"/>
    <property type="match status" value="1"/>
</dbReference>
<gene>
    <name evidence="4" type="ORF">GBAR_LOCUS23116</name>
</gene>
<dbReference type="Gene3D" id="2.30.30.40">
    <property type="entry name" value="SH3 Domains"/>
    <property type="match status" value="1"/>
</dbReference>
<dbReference type="GO" id="GO:0005737">
    <property type="term" value="C:cytoplasm"/>
    <property type="evidence" value="ECO:0007669"/>
    <property type="project" value="TreeGrafter"/>
</dbReference>
<dbReference type="Pfam" id="PF00018">
    <property type="entry name" value="SH3_1"/>
    <property type="match status" value="1"/>
</dbReference>
<protein>
    <submittedName>
        <fullName evidence="4">Nephrocystin-1</fullName>
    </submittedName>
</protein>
<organism evidence="4 5">
    <name type="scientific">Geodia barretti</name>
    <name type="common">Barrett's horny sponge</name>
    <dbReference type="NCBI Taxonomy" id="519541"/>
    <lineage>
        <taxon>Eukaryota</taxon>
        <taxon>Metazoa</taxon>
        <taxon>Porifera</taxon>
        <taxon>Demospongiae</taxon>
        <taxon>Heteroscleromorpha</taxon>
        <taxon>Tetractinellida</taxon>
        <taxon>Astrophorina</taxon>
        <taxon>Geodiidae</taxon>
        <taxon>Geodia</taxon>
    </lineage>
</organism>
<dbReference type="PROSITE" id="PS50002">
    <property type="entry name" value="SH3"/>
    <property type="match status" value="1"/>
</dbReference>
<keyword evidence="1 2" id="KW-0728">SH3 domain</keyword>
<evidence type="ECO:0000256" key="2">
    <source>
        <dbReference type="PROSITE-ProRule" id="PRU00192"/>
    </source>
</evidence>
<comment type="caution">
    <text evidence="4">The sequence shown here is derived from an EMBL/GenBank/DDBJ whole genome shotgun (WGS) entry which is preliminary data.</text>
</comment>
<proteinExistence type="predicted"/>
<dbReference type="InterPro" id="IPR001452">
    <property type="entry name" value="SH3_domain"/>
</dbReference>
<dbReference type="InterPro" id="IPR035901">
    <property type="entry name" value="GIY-YIG_endonuc_sf"/>
</dbReference>
<sequence>MQFSLSADVVTPSPLEERPLNPSQVCKALTDFEGQEEGDLSFQRGEEIVIIEPSEALYWYRAKNSSGQEGLVPRTYLEVVSDEGKEPCNDESDSDYLTMKGATEEQHNIGQPNDPALLEMMRIHEKEKKKRLPAGTLVIGTCQFSGESPEDMPFKVYEEMSLLYPKQDLCWYYAQKTDYPEVKGTIPITHVRLVYMSDDDDEGDTIYNAPANPAHDRLYDDMNDFFRQSGWFSHPGLPHGKVALQHVIAKKAGLSFEKFMAMEQAVYLFDYRHGEKVYVGSASNLNDEICKHFENFGKKRADITNIDDELCHHTESSEWEIQVWCPQSKDLEYECAKKVIELNALTSKETQRGLTEKLSFSSMQSFDKLWNWFSPN</sequence>
<dbReference type="EMBL" id="CASHTH010003197">
    <property type="protein sequence ID" value="CAI8041606.1"/>
    <property type="molecule type" value="Genomic_DNA"/>
</dbReference>
<name>A0AA35X6P6_GEOBA</name>
<dbReference type="GO" id="GO:0090251">
    <property type="term" value="P:protein localization involved in establishment of planar polarity"/>
    <property type="evidence" value="ECO:0007669"/>
    <property type="project" value="TreeGrafter"/>
</dbReference>
<dbReference type="GO" id="GO:0005929">
    <property type="term" value="C:cilium"/>
    <property type="evidence" value="ECO:0007669"/>
    <property type="project" value="TreeGrafter"/>
</dbReference>
<dbReference type="InterPro" id="IPR036028">
    <property type="entry name" value="SH3-like_dom_sf"/>
</dbReference>
<accession>A0AA35X6P6</accession>
<dbReference type="SMART" id="SM00326">
    <property type="entry name" value="SH3"/>
    <property type="match status" value="2"/>
</dbReference>
<dbReference type="AlphaFoldDB" id="A0AA35X6P6"/>
<feature type="domain" description="SH3" evidence="3">
    <location>
        <begin position="21"/>
        <end position="82"/>
    </location>
</feature>
<reference evidence="4" key="1">
    <citation type="submission" date="2023-03" db="EMBL/GenBank/DDBJ databases">
        <authorList>
            <person name="Steffen K."/>
            <person name="Cardenas P."/>
        </authorList>
    </citation>
    <scope>NUCLEOTIDE SEQUENCE</scope>
</reference>
<dbReference type="PANTHER" id="PTHR15176:SF1">
    <property type="entry name" value="NEPHROCYSTIN-1"/>
    <property type="match status" value="1"/>
</dbReference>
<evidence type="ECO:0000313" key="4">
    <source>
        <dbReference type="EMBL" id="CAI8041606.1"/>
    </source>
</evidence>
<dbReference type="InterPro" id="IPR039687">
    <property type="entry name" value="NPHP1"/>
</dbReference>
<evidence type="ECO:0000313" key="5">
    <source>
        <dbReference type="Proteomes" id="UP001174909"/>
    </source>
</evidence>
<dbReference type="SUPFAM" id="SSF82771">
    <property type="entry name" value="GIY-YIG endonuclease"/>
    <property type="match status" value="1"/>
</dbReference>
<keyword evidence="5" id="KW-1185">Reference proteome</keyword>
<evidence type="ECO:0000256" key="1">
    <source>
        <dbReference type="ARBA" id="ARBA00022443"/>
    </source>
</evidence>
<evidence type="ECO:0000259" key="3">
    <source>
        <dbReference type="PROSITE" id="PS50002"/>
    </source>
</evidence>
<dbReference type="PRINTS" id="PR00452">
    <property type="entry name" value="SH3DOMAIN"/>
</dbReference>
<dbReference type="PANTHER" id="PTHR15176">
    <property type="entry name" value="NEPHROCYSTIN"/>
    <property type="match status" value="1"/>
</dbReference>